<dbReference type="EMBL" id="FOAD01000007">
    <property type="protein sequence ID" value="SEL75347.1"/>
    <property type="molecule type" value="Genomic_DNA"/>
</dbReference>
<evidence type="ECO:0008006" key="3">
    <source>
        <dbReference type="Google" id="ProtNLM"/>
    </source>
</evidence>
<evidence type="ECO:0000313" key="1">
    <source>
        <dbReference type="EMBL" id="SEL75347.1"/>
    </source>
</evidence>
<accession>A0A1H7SV09</accession>
<reference evidence="1 2" key="1">
    <citation type="submission" date="2016-10" db="EMBL/GenBank/DDBJ databases">
        <authorList>
            <person name="de Groot N.N."/>
        </authorList>
    </citation>
    <scope>NUCLEOTIDE SEQUENCE [LARGE SCALE GENOMIC DNA]</scope>
    <source>
        <strain evidence="1 2">CDM_5</strain>
    </source>
</reference>
<protein>
    <recommendedName>
        <fullName evidence="3">Lipoprotein</fullName>
    </recommendedName>
</protein>
<dbReference type="RefSeq" id="WP_074795546.1">
    <property type="nucleotide sequence ID" value="NZ_FOAD01000007.1"/>
</dbReference>
<proteinExistence type="predicted"/>
<dbReference type="AlphaFoldDB" id="A0A1H7SV09"/>
<organism evidence="1 2">
    <name type="scientific">Haloferax larsenii</name>
    <dbReference type="NCBI Taxonomy" id="302484"/>
    <lineage>
        <taxon>Archaea</taxon>
        <taxon>Methanobacteriati</taxon>
        <taxon>Methanobacteriota</taxon>
        <taxon>Stenosarchaea group</taxon>
        <taxon>Halobacteria</taxon>
        <taxon>Halobacteriales</taxon>
        <taxon>Haloferacaceae</taxon>
        <taxon>Haloferax</taxon>
    </lineage>
</organism>
<dbReference type="Proteomes" id="UP000183894">
    <property type="component" value="Unassembled WGS sequence"/>
</dbReference>
<dbReference type="OrthoDB" id="339963at2157"/>
<evidence type="ECO:0000313" key="2">
    <source>
        <dbReference type="Proteomes" id="UP000183894"/>
    </source>
</evidence>
<gene>
    <name evidence="1" type="ORF">SAMN04488691_107195</name>
</gene>
<dbReference type="PROSITE" id="PS51257">
    <property type="entry name" value="PROKAR_LIPOPROTEIN"/>
    <property type="match status" value="1"/>
</dbReference>
<sequence length="196" mass="21578">MRRRALLASTATLSLAATSGCLADVRRTVSGDISPDHGSSKLHPADEQYVRGSFAEGSNVRGWLFPEPPADQTAVFTDRAMQGQYSNDLLWADGNSFVLLFEVRMAAEDAAFYNVGTSPRWSGWRDAEIPIRRSPDSSERDFDADELVCTHISKFDVEGGGAPSQATLTVRERESNERVAEYRVGEWTNEKTAASQ</sequence>
<name>A0A1H7SV09_HALLR</name>